<dbReference type="Pfam" id="PF07714">
    <property type="entry name" value="PK_Tyr_Ser-Thr"/>
    <property type="match status" value="1"/>
</dbReference>
<dbReference type="PROSITE" id="PS50089">
    <property type="entry name" value="ZF_RING_2"/>
    <property type="match status" value="1"/>
</dbReference>
<evidence type="ECO:0000313" key="11">
    <source>
        <dbReference type="EMBL" id="KJE91400.1"/>
    </source>
</evidence>
<dbReference type="Pfam" id="PF13920">
    <property type="entry name" value="zf-C3HC4_3"/>
    <property type="match status" value="1"/>
</dbReference>
<dbReference type="SUPFAM" id="SSF57850">
    <property type="entry name" value="RING/U-box"/>
    <property type="match status" value="1"/>
</dbReference>
<dbReference type="EMBL" id="KE346362">
    <property type="protein sequence ID" value="KJE91400.1"/>
    <property type="molecule type" value="Genomic_DNA"/>
</dbReference>
<dbReference type="Gene3D" id="3.30.200.20">
    <property type="entry name" value="Phosphorylase Kinase, domain 1"/>
    <property type="match status" value="1"/>
</dbReference>
<dbReference type="PhylomeDB" id="A0A0D2WLF4"/>
<dbReference type="InterPro" id="IPR052201">
    <property type="entry name" value="LRR-containing_regulator"/>
</dbReference>
<dbReference type="PANTHER" id="PTHR24111:SF0">
    <property type="entry name" value="LEUCINE-RICH REPEAT-CONTAINING PROTEIN"/>
    <property type="match status" value="1"/>
</dbReference>
<feature type="region of interest" description="Disordered" evidence="8">
    <location>
        <begin position="586"/>
        <end position="610"/>
    </location>
</feature>
<organism evidence="11 12">
    <name type="scientific">Capsaspora owczarzaki (strain ATCC 30864)</name>
    <dbReference type="NCBI Taxonomy" id="595528"/>
    <lineage>
        <taxon>Eukaryota</taxon>
        <taxon>Filasterea</taxon>
        <taxon>Capsaspora</taxon>
    </lineage>
</organism>
<dbReference type="GO" id="GO:0004672">
    <property type="term" value="F:protein kinase activity"/>
    <property type="evidence" value="ECO:0007669"/>
    <property type="project" value="InterPro"/>
</dbReference>
<dbReference type="InterPro" id="IPR011009">
    <property type="entry name" value="Kinase-like_dom_sf"/>
</dbReference>
<evidence type="ECO:0000256" key="8">
    <source>
        <dbReference type="SAM" id="MobiDB-lite"/>
    </source>
</evidence>
<feature type="compositionally biased region" description="Low complexity" evidence="8">
    <location>
        <begin position="535"/>
        <end position="546"/>
    </location>
</feature>
<dbReference type="InParanoid" id="A0A0D2WLF4"/>
<dbReference type="InterPro" id="IPR000719">
    <property type="entry name" value="Prot_kinase_dom"/>
</dbReference>
<dbReference type="PROSITE" id="PS00108">
    <property type="entry name" value="PROTEIN_KINASE_ST"/>
    <property type="match status" value="1"/>
</dbReference>
<dbReference type="InterPro" id="IPR032675">
    <property type="entry name" value="LRR_dom_sf"/>
</dbReference>
<dbReference type="InterPro" id="IPR017441">
    <property type="entry name" value="Protein_kinase_ATP_BS"/>
</dbReference>
<evidence type="ECO:0000256" key="2">
    <source>
        <dbReference type="ARBA" id="ARBA00022614"/>
    </source>
</evidence>
<feature type="binding site" evidence="7">
    <location>
        <position position="655"/>
    </location>
    <ligand>
        <name>ATP</name>
        <dbReference type="ChEBI" id="CHEBI:30616"/>
    </ligand>
</feature>
<keyword evidence="6" id="KW-0479">Metal-binding</keyword>
<dbReference type="InterPro" id="IPR001611">
    <property type="entry name" value="Leu-rich_rpt"/>
</dbReference>
<feature type="domain" description="RING-type" evidence="10">
    <location>
        <begin position="916"/>
        <end position="955"/>
    </location>
</feature>
<feature type="compositionally biased region" description="Pro residues" evidence="8">
    <location>
        <begin position="547"/>
        <end position="557"/>
    </location>
</feature>
<dbReference type="Pfam" id="PF13516">
    <property type="entry name" value="LRR_6"/>
    <property type="match status" value="12"/>
</dbReference>
<dbReference type="SMART" id="SM00368">
    <property type="entry name" value="LRR_RI"/>
    <property type="match status" value="12"/>
</dbReference>
<dbReference type="PROSITE" id="PS50011">
    <property type="entry name" value="PROTEIN_KINASE_DOM"/>
    <property type="match status" value="1"/>
</dbReference>
<evidence type="ECO:0000259" key="10">
    <source>
        <dbReference type="PROSITE" id="PS50089"/>
    </source>
</evidence>
<dbReference type="InterPro" id="IPR001841">
    <property type="entry name" value="Znf_RING"/>
</dbReference>
<dbReference type="PANTHER" id="PTHR24111">
    <property type="entry name" value="LEUCINE-RICH REPEAT-CONTAINING PROTEIN 34"/>
    <property type="match status" value="1"/>
</dbReference>
<dbReference type="InterPro" id="IPR008271">
    <property type="entry name" value="Ser/Thr_kinase_AS"/>
</dbReference>
<protein>
    <submittedName>
        <fullName evidence="11">TKL/IRAK protein kinase</fullName>
    </submittedName>
</protein>
<keyword evidence="12" id="KW-1185">Reference proteome</keyword>
<name>A0A0D2WLF4_CAPO3</name>
<feature type="domain" description="Protein kinase" evidence="9">
    <location>
        <begin position="628"/>
        <end position="902"/>
    </location>
</feature>
<feature type="compositionally biased region" description="Low complexity" evidence="8">
    <location>
        <begin position="596"/>
        <end position="610"/>
    </location>
</feature>
<evidence type="ECO:0000256" key="4">
    <source>
        <dbReference type="ARBA" id="ARBA00022741"/>
    </source>
</evidence>
<accession>A0A0D2WLF4</accession>
<keyword evidence="2" id="KW-0433">Leucine-rich repeat</keyword>
<dbReference type="Gene3D" id="1.10.510.10">
    <property type="entry name" value="Transferase(Phosphotransferase) domain 1"/>
    <property type="match status" value="1"/>
</dbReference>
<reference evidence="12" key="1">
    <citation type="submission" date="2011-02" db="EMBL/GenBank/DDBJ databases">
        <title>The Genome Sequence of Capsaspora owczarzaki ATCC 30864.</title>
        <authorList>
            <person name="Russ C."/>
            <person name="Cuomo C."/>
            <person name="Burger G."/>
            <person name="Gray M.W."/>
            <person name="Holland P.W.H."/>
            <person name="King N."/>
            <person name="Lang F.B.F."/>
            <person name="Roger A.J."/>
            <person name="Ruiz-Trillo I."/>
            <person name="Young S.K."/>
            <person name="Zeng Q."/>
            <person name="Gargeya S."/>
            <person name="Alvarado L."/>
            <person name="Berlin A."/>
            <person name="Chapman S.B."/>
            <person name="Chen Z."/>
            <person name="Freedman E."/>
            <person name="Gellesch M."/>
            <person name="Goldberg J."/>
            <person name="Griggs A."/>
            <person name="Gujja S."/>
            <person name="Heilman E."/>
            <person name="Heiman D."/>
            <person name="Howarth C."/>
            <person name="Mehta T."/>
            <person name="Neiman D."/>
            <person name="Pearson M."/>
            <person name="Roberts A."/>
            <person name="Saif S."/>
            <person name="Shea T."/>
            <person name="Shenoy N."/>
            <person name="Sisk P."/>
            <person name="Stolte C."/>
            <person name="Sykes S."/>
            <person name="White J."/>
            <person name="Yandava C."/>
            <person name="Haas B."/>
            <person name="Nusbaum C."/>
            <person name="Birren B."/>
        </authorList>
    </citation>
    <scope>NUCLEOTIDE SEQUENCE</scope>
    <source>
        <strain evidence="12">ATCC 30864</strain>
    </source>
</reference>
<dbReference type="InterPro" id="IPR013083">
    <property type="entry name" value="Znf_RING/FYVE/PHD"/>
</dbReference>
<evidence type="ECO:0000256" key="1">
    <source>
        <dbReference type="ARBA" id="ARBA00022527"/>
    </source>
</evidence>
<keyword evidence="11" id="KW-0418">Kinase</keyword>
<evidence type="ECO:0000256" key="7">
    <source>
        <dbReference type="PROSITE-ProRule" id="PRU10141"/>
    </source>
</evidence>
<dbReference type="Gene3D" id="3.30.40.10">
    <property type="entry name" value="Zinc/RING finger domain, C3HC4 (zinc finger)"/>
    <property type="match status" value="1"/>
</dbReference>
<keyword evidence="3" id="KW-0677">Repeat</keyword>
<dbReference type="Gene3D" id="3.80.10.10">
    <property type="entry name" value="Ribonuclease Inhibitor"/>
    <property type="match status" value="4"/>
</dbReference>
<sequence length="972" mass="104679">MARIGDAEAQAIAQAFKVNVTVTVLMLDNNRIGSAGAQALAEALKVNKTLTGLYLSDNHIGDAGALAIAEALKVNKRLTSLNLVENQIGDAGGQAIANALKVNTTLEMLYLGRNPIGSTGAQAIADSLKVNNTLTELYFFRNQIGDAGAQAIADALEVNSTLTTLILEKNQFGNAGATAIAEALRVNTTLTELNLSQNAIADAGAQMIAEAFNINKTLTTLNLEDNIISAREYKAKALDKFSNKKRTLRVNNQRTPSPAELQAVAASGTNGQARASVANRELQPEGPQVAQSTTLRQSELFRKVKLASGSLNLQLDRIGDAEAQAIAQALKLNKNLSWLGLDFNQIGDVGAQAIAEALKVNTTVTTLNLGDNQIGNAGAQAIAQALKVNTTITGLNLQHVQISDAGAQTIAEALKVNTTLTTLGLGRNQIGDAGAQAIAEALKVNKKLDTLFLNENQIGDAGAQAIAEALKVNKRLILLILDENSISESAINALKQVGNRACQPDFHSQRRTLPAQLHATHAPLWASVPTEDVPGAHAPSSHHAPSPSTPPPRPPKPATLRMPNSKSGTNREDIRQLQARMAQLELERHSPPSSAPPSSASPPSSAPSVSPNLLRVDLQVLSQATDNFADPKKIGGGGFGNVYSGVWNGQQVAVKRMAANSTQGAAQFEAELEALSRFRHPNIVIIMCYAQEDNERCLVYELMPNGSVRDRLDRRGGTLALSWQQRQNIATDIANAMHFVQTAIPRQPLFHLDLKTDNVLLDADFHAKVADFGLTRSMPAQVDAHSYIRTQTVQGTLQYICPQYRDEGKVSIKTDVYSYGMILLELATGQRPSIDLMSTVRHQLKRSRKIDSVLDKAIDWSSQDKEAAQAMADLAVDCLDPARVYRPSFGEILRRFSGEEVAENEEETVAGSDRECLVCFNAPTNAKLIPCCHACVCVACAQWMIQRQDKCMICRVPPTSFHQGTYNKTFVD</sequence>
<keyword evidence="6" id="KW-0863">Zinc-finger</keyword>
<evidence type="ECO:0000256" key="3">
    <source>
        <dbReference type="ARBA" id="ARBA00022737"/>
    </source>
</evidence>
<evidence type="ECO:0000256" key="5">
    <source>
        <dbReference type="ARBA" id="ARBA00022840"/>
    </source>
</evidence>
<gene>
    <name evidence="11" type="ORF">CAOG_008617</name>
</gene>
<dbReference type="OrthoDB" id="4062651at2759"/>
<keyword evidence="6" id="KW-0862">Zinc</keyword>
<dbReference type="SUPFAM" id="SSF56112">
    <property type="entry name" value="Protein kinase-like (PK-like)"/>
    <property type="match status" value="1"/>
</dbReference>
<dbReference type="AlphaFoldDB" id="A0A0D2WLF4"/>
<keyword evidence="1" id="KW-0723">Serine/threonine-protein kinase</keyword>
<dbReference type="GO" id="GO:0005524">
    <property type="term" value="F:ATP binding"/>
    <property type="evidence" value="ECO:0007669"/>
    <property type="project" value="UniProtKB-UniRule"/>
</dbReference>
<keyword evidence="5 7" id="KW-0067">ATP-binding</keyword>
<dbReference type="SMART" id="SM00220">
    <property type="entry name" value="S_TKc"/>
    <property type="match status" value="1"/>
</dbReference>
<dbReference type="GO" id="GO:0008270">
    <property type="term" value="F:zinc ion binding"/>
    <property type="evidence" value="ECO:0007669"/>
    <property type="project" value="UniProtKB-KW"/>
</dbReference>
<dbReference type="eggNOG" id="KOG1187">
    <property type="taxonomic scope" value="Eukaryota"/>
</dbReference>
<feature type="region of interest" description="Disordered" evidence="8">
    <location>
        <begin position="529"/>
        <end position="571"/>
    </location>
</feature>
<evidence type="ECO:0000259" key="9">
    <source>
        <dbReference type="PROSITE" id="PS50011"/>
    </source>
</evidence>
<dbReference type="InterPro" id="IPR001245">
    <property type="entry name" value="Ser-Thr/Tyr_kinase_cat_dom"/>
</dbReference>
<dbReference type="PROSITE" id="PS00107">
    <property type="entry name" value="PROTEIN_KINASE_ATP"/>
    <property type="match status" value="1"/>
</dbReference>
<proteinExistence type="predicted"/>
<dbReference type="Proteomes" id="UP000008743">
    <property type="component" value="Unassembled WGS sequence"/>
</dbReference>
<keyword evidence="4 7" id="KW-0547">Nucleotide-binding</keyword>
<dbReference type="SUPFAM" id="SSF52047">
    <property type="entry name" value="RNI-like"/>
    <property type="match status" value="2"/>
</dbReference>
<keyword evidence="11" id="KW-0808">Transferase</keyword>
<evidence type="ECO:0000313" key="12">
    <source>
        <dbReference type="Proteomes" id="UP000008743"/>
    </source>
</evidence>
<evidence type="ECO:0000256" key="6">
    <source>
        <dbReference type="PROSITE-ProRule" id="PRU00175"/>
    </source>
</evidence>